<evidence type="ECO:0000313" key="4">
    <source>
        <dbReference type="Proteomes" id="UP000199690"/>
    </source>
</evidence>
<evidence type="ECO:0000313" key="3">
    <source>
        <dbReference type="EMBL" id="SFD93950.1"/>
    </source>
</evidence>
<dbReference type="RefSeq" id="WP_143185905.1">
    <property type="nucleotide sequence ID" value="NZ_FNVB01000008.1"/>
</dbReference>
<reference evidence="4 5" key="1">
    <citation type="submission" date="2016-10" db="EMBL/GenBank/DDBJ databases">
        <authorList>
            <person name="Varghese N."/>
            <person name="Submissions S."/>
        </authorList>
    </citation>
    <scope>NUCLEOTIDE SEQUENCE [LARGE SCALE GENOMIC DNA]</scope>
    <source>
        <strain evidence="5">ATCC 20501</strain>
        <strain evidence="3 4">CGMCC 4.3529</strain>
    </source>
</reference>
<evidence type="ECO:0000313" key="2">
    <source>
        <dbReference type="EMBL" id="SEG90802.1"/>
    </source>
</evidence>
<dbReference type="EMBL" id="FNVB01000008">
    <property type="protein sequence ID" value="SEG90802.1"/>
    <property type="molecule type" value="Genomic_DNA"/>
</dbReference>
<organism evidence="2 5">
    <name type="scientific">Saccharopolyspora kobensis</name>
    <dbReference type="NCBI Taxonomy" id="146035"/>
    <lineage>
        <taxon>Bacteria</taxon>
        <taxon>Bacillati</taxon>
        <taxon>Actinomycetota</taxon>
        <taxon>Actinomycetes</taxon>
        <taxon>Pseudonocardiales</taxon>
        <taxon>Pseudonocardiaceae</taxon>
        <taxon>Saccharopolyspora</taxon>
    </lineage>
</organism>
<dbReference type="EMBL" id="FOME01000007">
    <property type="protein sequence ID" value="SFD93950.1"/>
    <property type="molecule type" value="Genomic_DNA"/>
</dbReference>
<dbReference type="Proteomes" id="UP000236729">
    <property type="component" value="Unassembled WGS sequence"/>
</dbReference>
<gene>
    <name evidence="2" type="ORF">SAMN02982929_05316</name>
    <name evidence="3" type="ORF">SAMN05216506_107292</name>
</gene>
<sequence>MTTATPEAGRIARLWAVFTTWAAALLPSRRREAAQARPAPGSASRTALVEAVQIGAEVTGLAAFVVAGFLASAIAGFVVLGLVLLVVGNVRWR</sequence>
<accession>A0A1I1WLI4</accession>
<keyword evidence="4" id="KW-1185">Reference proteome</keyword>
<protein>
    <submittedName>
        <fullName evidence="2">Uncharacterized protein</fullName>
    </submittedName>
</protein>
<name>A0A1H6DZN9_9PSEU</name>
<dbReference type="Proteomes" id="UP000199690">
    <property type="component" value="Unassembled WGS sequence"/>
</dbReference>
<keyword evidence="1" id="KW-0812">Transmembrane</keyword>
<reference evidence="2" key="2">
    <citation type="submission" date="2016-10" db="EMBL/GenBank/DDBJ databases">
        <authorList>
            <person name="de Groot N.N."/>
        </authorList>
    </citation>
    <scope>NUCLEOTIDE SEQUENCE [LARGE SCALE GENOMIC DNA]</scope>
    <source>
        <strain evidence="2">ATCC 20501</strain>
    </source>
</reference>
<keyword evidence="1" id="KW-1133">Transmembrane helix</keyword>
<evidence type="ECO:0000256" key="1">
    <source>
        <dbReference type="SAM" id="Phobius"/>
    </source>
</evidence>
<keyword evidence="1" id="KW-0472">Membrane</keyword>
<proteinExistence type="predicted"/>
<dbReference type="AlphaFoldDB" id="A0A1H6DZN9"/>
<accession>A0A1H6DZN9</accession>
<feature type="transmembrane region" description="Helical" evidence="1">
    <location>
        <begin position="60"/>
        <end position="87"/>
    </location>
</feature>
<evidence type="ECO:0000313" key="5">
    <source>
        <dbReference type="Proteomes" id="UP000236729"/>
    </source>
</evidence>